<accession>A0A5J5FT95</accession>
<protein>
    <submittedName>
        <fullName evidence="3">NAD(P)H-binding protein</fullName>
    </submittedName>
</protein>
<dbReference type="EMBL" id="VYKJ01000013">
    <property type="protein sequence ID" value="KAA8996678.1"/>
    <property type="molecule type" value="Genomic_DNA"/>
</dbReference>
<dbReference type="Pfam" id="PF13460">
    <property type="entry name" value="NAD_binding_10"/>
    <property type="match status" value="1"/>
</dbReference>
<dbReference type="PANTHER" id="PTHR47129">
    <property type="entry name" value="QUINONE OXIDOREDUCTASE 2"/>
    <property type="match status" value="1"/>
</dbReference>
<name>A0A5J5FT95_9GAMM</name>
<dbReference type="OrthoDB" id="9801056at2"/>
<evidence type="ECO:0000256" key="1">
    <source>
        <dbReference type="SAM" id="MobiDB-lite"/>
    </source>
</evidence>
<dbReference type="Gene3D" id="3.40.50.720">
    <property type="entry name" value="NAD(P)-binding Rossmann-like Domain"/>
    <property type="match status" value="1"/>
</dbReference>
<keyword evidence="4" id="KW-1185">Reference proteome</keyword>
<sequence>MYVITGVDGKLGGKVAAEMLRIVPGSQLIFTSPCPEKIPAQEKDEWSQRGVQLRKADYSDPHSLRAAFQGGQRLFMLSAMTVGEVRQQQHRNAIDAARAVGIDHITYTSFLCAGLPETFQVVAVDHRVTEQYLQQSGLRWNTLRDNLYLENYLVAFAAIAFQDGLWRTSAGEGTASFVARDDCARVAVALLTGKGEADTGYDVTGGELISVHQICDMVAARSGVALTYSSMSDEELFAWYDALGVPRKATGDFSRSPYPWCSEDIVSNEAGVREGTMRTISDTVERLTGRKPLTAQDLLESAATSWPPAEREPDR</sequence>
<feature type="region of interest" description="Disordered" evidence="1">
    <location>
        <begin position="291"/>
        <end position="315"/>
    </location>
</feature>
<gene>
    <name evidence="3" type="ORF">FJU30_20960</name>
</gene>
<dbReference type="Proteomes" id="UP000335415">
    <property type="component" value="Unassembled WGS sequence"/>
</dbReference>
<dbReference type="InterPro" id="IPR052718">
    <property type="entry name" value="NmrA-type_oxidoreductase"/>
</dbReference>
<dbReference type="Gene3D" id="3.90.25.10">
    <property type="entry name" value="UDP-galactose 4-epimerase, domain 1"/>
    <property type="match status" value="1"/>
</dbReference>
<evidence type="ECO:0000259" key="2">
    <source>
        <dbReference type="Pfam" id="PF13460"/>
    </source>
</evidence>
<comment type="caution">
    <text evidence="3">The sequence shown here is derived from an EMBL/GenBank/DDBJ whole genome shotgun (WGS) entry which is preliminary data.</text>
</comment>
<reference evidence="3 4" key="1">
    <citation type="submission" date="2019-09" db="EMBL/GenBank/DDBJ databases">
        <authorList>
            <person name="Li Y."/>
        </authorList>
    </citation>
    <scope>NUCLEOTIDE SEQUENCE [LARGE SCALE GENOMIC DNA]</scope>
    <source>
        <strain evidence="3 4">L3-3HA</strain>
    </source>
</reference>
<dbReference type="PANTHER" id="PTHR47129:SF1">
    <property type="entry name" value="NMRA-LIKE DOMAIN-CONTAINING PROTEIN"/>
    <property type="match status" value="1"/>
</dbReference>
<evidence type="ECO:0000313" key="3">
    <source>
        <dbReference type="EMBL" id="KAA8996678.1"/>
    </source>
</evidence>
<dbReference type="RefSeq" id="WP_150436923.1">
    <property type="nucleotide sequence ID" value="NZ_VYKJ01000013.1"/>
</dbReference>
<dbReference type="AlphaFoldDB" id="A0A5J5FT95"/>
<dbReference type="InterPro" id="IPR036291">
    <property type="entry name" value="NAD(P)-bd_dom_sf"/>
</dbReference>
<organism evidence="3 4">
    <name type="scientific">Affinibrenneria salicis</name>
    <dbReference type="NCBI Taxonomy" id="2590031"/>
    <lineage>
        <taxon>Bacteria</taxon>
        <taxon>Pseudomonadati</taxon>
        <taxon>Pseudomonadota</taxon>
        <taxon>Gammaproteobacteria</taxon>
        <taxon>Enterobacterales</taxon>
        <taxon>Pectobacteriaceae</taxon>
        <taxon>Affinibrenneria</taxon>
    </lineage>
</organism>
<evidence type="ECO:0000313" key="4">
    <source>
        <dbReference type="Proteomes" id="UP000335415"/>
    </source>
</evidence>
<feature type="domain" description="NAD(P)-binding" evidence="2">
    <location>
        <begin position="42"/>
        <end position="192"/>
    </location>
</feature>
<proteinExistence type="predicted"/>
<dbReference type="SUPFAM" id="SSF51735">
    <property type="entry name" value="NAD(P)-binding Rossmann-fold domains"/>
    <property type="match status" value="1"/>
</dbReference>
<dbReference type="InterPro" id="IPR016040">
    <property type="entry name" value="NAD(P)-bd_dom"/>
</dbReference>